<dbReference type="AlphaFoldDB" id="A0A1S9E1D5"/>
<evidence type="ECO:0000313" key="2">
    <source>
        <dbReference type="EMBL" id="GMG30474.1"/>
    </source>
</evidence>
<dbReference type="InterPro" id="IPR036052">
    <property type="entry name" value="TrpB-like_PALP_sf"/>
</dbReference>
<dbReference type="PANTHER" id="PTHR42937">
    <property type="match status" value="1"/>
</dbReference>
<dbReference type="eggNOG" id="ENOG502RXDS">
    <property type="taxonomic scope" value="Eukaryota"/>
</dbReference>
<dbReference type="Proteomes" id="UP000190312">
    <property type="component" value="Unassembled WGS sequence"/>
</dbReference>
<dbReference type="Pfam" id="PF00291">
    <property type="entry name" value="PALP"/>
    <property type="match status" value="1"/>
</dbReference>
<dbReference type="Proteomes" id="UP001165205">
    <property type="component" value="Unassembled WGS sequence"/>
</dbReference>
<dbReference type="EMBL" id="MKZY01000001">
    <property type="protein sequence ID" value="OOO15169.1"/>
    <property type="molecule type" value="Genomic_DNA"/>
</dbReference>
<dbReference type="OrthoDB" id="10059875at2759"/>
<dbReference type="InterPro" id="IPR001926">
    <property type="entry name" value="TrpB-like_PALP"/>
</dbReference>
<gene>
    <name evidence="2" type="ORF">Aory04_000654000</name>
    <name evidence="3" type="ORF">OAory_01037640</name>
</gene>
<accession>A0A1S9E1D5</accession>
<protein>
    <submittedName>
        <fullName evidence="3">Pyridoxal-5'-phosphate-dependent protein beta subunit</fullName>
    </submittedName>
    <submittedName>
        <fullName evidence="2">Unnamed protein product</fullName>
    </submittedName>
</protein>
<dbReference type="CDD" id="cd00640">
    <property type="entry name" value="Trp-synth-beta_II"/>
    <property type="match status" value="1"/>
</dbReference>
<comment type="caution">
    <text evidence="3">The sequence shown here is derived from an EMBL/GenBank/DDBJ whole genome shotgun (WGS) entry which is preliminary data.</text>
</comment>
<proteinExistence type="predicted"/>
<dbReference type="EMBL" id="BSYA01000071">
    <property type="protein sequence ID" value="GMG30474.1"/>
    <property type="molecule type" value="Genomic_DNA"/>
</dbReference>
<name>A0A1S9E1D5_ASPOZ</name>
<evidence type="ECO:0000313" key="3">
    <source>
        <dbReference type="EMBL" id="OOO15169.1"/>
    </source>
</evidence>
<organism evidence="3 4">
    <name type="scientific">Aspergillus oryzae</name>
    <name type="common">Yellow koji mold</name>
    <dbReference type="NCBI Taxonomy" id="5062"/>
    <lineage>
        <taxon>Eukaryota</taxon>
        <taxon>Fungi</taxon>
        <taxon>Dikarya</taxon>
        <taxon>Ascomycota</taxon>
        <taxon>Pezizomycotina</taxon>
        <taxon>Eurotiomycetes</taxon>
        <taxon>Eurotiomycetidae</taxon>
        <taxon>Eurotiales</taxon>
        <taxon>Aspergillaceae</taxon>
        <taxon>Aspergillus</taxon>
        <taxon>Aspergillus subgen. Circumdati</taxon>
    </lineage>
</organism>
<evidence type="ECO:0000259" key="1">
    <source>
        <dbReference type="Pfam" id="PF00291"/>
    </source>
</evidence>
<dbReference type="SUPFAM" id="SSF53686">
    <property type="entry name" value="Tryptophan synthase beta subunit-like PLP-dependent enzymes"/>
    <property type="match status" value="1"/>
</dbReference>
<dbReference type="VEuPathDB" id="FungiDB:AO090026000062"/>
<dbReference type="Gene3D" id="3.40.50.1100">
    <property type="match status" value="1"/>
</dbReference>
<evidence type="ECO:0000313" key="4">
    <source>
        <dbReference type="Proteomes" id="UP000190312"/>
    </source>
</evidence>
<feature type="domain" description="Tryptophan synthase beta chain-like PALP" evidence="1">
    <location>
        <begin position="41"/>
        <end position="201"/>
    </location>
</feature>
<reference evidence="2" key="2">
    <citation type="submission" date="2023-04" db="EMBL/GenBank/DDBJ databases">
        <title>Aspergillus oryzae NBRC 4228.</title>
        <authorList>
            <person name="Ichikawa N."/>
            <person name="Sato H."/>
            <person name="Tonouchi N."/>
        </authorList>
    </citation>
    <scope>NUCLEOTIDE SEQUENCE</scope>
    <source>
        <strain evidence="2">NBRC 4228</strain>
    </source>
</reference>
<sequence length="214" mass="23830">MAFIHHSNASRFSIQAQTEAAVCMKNLSNWTPAVAEIRTWPEYTPQPLRTLPGLAQKLGVNQVFVKDESKRFGAYFGSFKAIGAPYAVYKILADESYTKTGVRPSPVELRTFKYRDITKSVTVCVASDGDQGRGLAYGAQLFGCRCAVYIHSHVSEGRADITKELGAVVIRVYGEYKASVSRAKEDARMNNWFFVSSTSWPDFDNDIPQHVMNA</sequence>
<reference evidence="3 4" key="1">
    <citation type="submission" date="2016-10" db="EMBL/GenBank/DDBJ databases">
        <title>Genome sequencing of Aspergillus oryzae BCC7051.</title>
        <authorList>
            <person name="Thammarongtham C."/>
            <person name="Vorapreeda T."/>
            <person name="Nookaew I."/>
            <person name="Srisuk T."/>
            <person name="Land M."/>
            <person name="Jeennor S."/>
            <person name="Laoteng K."/>
        </authorList>
    </citation>
    <scope>NUCLEOTIDE SEQUENCE [LARGE SCALE GENOMIC DNA]</scope>
    <source>
        <strain evidence="3 4">BCC7051</strain>
    </source>
</reference>
<dbReference type="PANTHER" id="PTHR42937:SF1">
    <property type="entry name" value="DIAMINOPROPIONATE AMMONIA-LYASE"/>
    <property type="match status" value="1"/>
</dbReference>